<dbReference type="EMBL" id="PJNH01000003">
    <property type="protein sequence ID" value="PKR77152.1"/>
    <property type="molecule type" value="Genomic_DNA"/>
</dbReference>
<protein>
    <submittedName>
        <fullName evidence="1">DUF488 domain-containing protein</fullName>
    </submittedName>
</protein>
<name>A0A2I0QS32_9BACI</name>
<gene>
    <name evidence="1" type="ORF">CEY16_10435</name>
</gene>
<keyword evidence="2" id="KW-1185">Reference proteome</keyword>
<organism evidence="1 2">
    <name type="scientific">Halalkalibacillus sediminis</name>
    <dbReference type="NCBI Taxonomy" id="2018042"/>
    <lineage>
        <taxon>Bacteria</taxon>
        <taxon>Bacillati</taxon>
        <taxon>Bacillota</taxon>
        <taxon>Bacilli</taxon>
        <taxon>Bacillales</taxon>
        <taxon>Bacillaceae</taxon>
        <taxon>Halalkalibacillus</taxon>
    </lineage>
</organism>
<comment type="caution">
    <text evidence="1">The sequence shown here is derived from an EMBL/GenBank/DDBJ whole genome shotgun (WGS) entry which is preliminary data.</text>
</comment>
<evidence type="ECO:0000313" key="1">
    <source>
        <dbReference type="EMBL" id="PKR77152.1"/>
    </source>
</evidence>
<dbReference type="Proteomes" id="UP000243524">
    <property type="component" value="Unassembled WGS sequence"/>
</dbReference>
<evidence type="ECO:0000313" key="2">
    <source>
        <dbReference type="Proteomes" id="UP000243524"/>
    </source>
</evidence>
<dbReference type="Pfam" id="PF22752">
    <property type="entry name" value="DUF488-N3i"/>
    <property type="match status" value="1"/>
</dbReference>
<accession>A0A2I0QS32</accession>
<dbReference type="PANTHER" id="PTHR36849:SF1">
    <property type="entry name" value="CYTOPLASMIC PROTEIN"/>
    <property type="match status" value="1"/>
</dbReference>
<dbReference type="PANTHER" id="PTHR36849">
    <property type="entry name" value="CYTOPLASMIC PROTEIN-RELATED"/>
    <property type="match status" value="1"/>
</dbReference>
<dbReference type="RefSeq" id="WP_101331955.1">
    <property type="nucleotide sequence ID" value="NZ_PJNH01000003.1"/>
</dbReference>
<dbReference type="InterPro" id="IPR052552">
    <property type="entry name" value="YeaO-like"/>
</dbReference>
<dbReference type="AlphaFoldDB" id="A0A2I0QS32"/>
<proteinExistence type="predicted"/>
<dbReference type="OrthoDB" id="9790745at2"/>
<reference evidence="1 2" key="1">
    <citation type="submission" date="2017-06" db="EMBL/GenBank/DDBJ databases">
        <title>the draft geome sequence of Illustriluteabacillus marina B3227.</title>
        <authorList>
            <person name="He R.-H."/>
            <person name="Du Z.-J."/>
        </authorList>
    </citation>
    <scope>NUCLEOTIDE SEQUENCE [LARGE SCALE GENOMIC DNA]</scope>
    <source>
        <strain evidence="1 2">B3227</strain>
    </source>
</reference>
<sequence length="115" mass="13701">MNIQLKRIYEKANKNDGQRVLVDGVWPRGVSKEDAHLDKWLKEIAPSKDLRQWFGHDPDKFNDFKKKYKEELKEDQRKEAFNELKGMANKKKLTILFATKEEDYNHAQVLKNLLK</sequence>